<comment type="caution">
    <text evidence="7">The sequence shown here is derived from an EMBL/GenBank/DDBJ whole genome shotgun (WGS) entry which is preliminary data.</text>
</comment>
<dbReference type="AlphaFoldDB" id="A0AA88H6Z6"/>
<dbReference type="GO" id="GO:0005634">
    <property type="term" value="C:nucleus"/>
    <property type="evidence" value="ECO:0007669"/>
    <property type="project" value="TreeGrafter"/>
</dbReference>
<organism evidence="7 8">
    <name type="scientific">Artemia franciscana</name>
    <name type="common">Brine shrimp</name>
    <name type="synonym">Artemia sanfranciscana</name>
    <dbReference type="NCBI Taxonomy" id="6661"/>
    <lineage>
        <taxon>Eukaryota</taxon>
        <taxon>Metazoa</taxon>
        <taxon>Ecdysozoa</taxon>
        <taxon>Arthropoda</taxon>
        <taxon>Crustacea</taxon>
        <taxon>Branchiopoda</taxon>
        <taxon>Anostraca</taxon>
        <taxon>Artemiidae</taxon>
        <taxon>Artemia</taxon>
    </lineage>
</organism>
<proteinExistence type="inferred from homology"/>
<dbReference type="GO" id="GO:0008270">
    <property type="term" value="F:zinc ion binding"/>
    <property type="evidence" value="ECO:0007669"/>
    <property type="project" value="UniProtKB-KW"/>
</dbReference>
<dbReference type="Gene3D" id="3.30.40.10">
    <property type="entry name" value="Zinc/RING finger domain, C3HC4 (zinc finger)"/>
    <property type="match status" value="1"/>
</dbReference>
<dbReference type="InterPro" id="IPR001841">
    <property type="entry name" value="Znf_RING"/>
</dbReference>
<dbReference type="Gene3D" id="1.10.1170.10">
    <property type="entry name" value="Inhibitor Of Apoptosis Protein (2mihbC-IAP-1), Chain A"/>
    <property type="match status" value="2"/>
</dbReference>
<dbReference type="InterPro" id="IPR050784">
    <property type="entry name" value="IAP"/>
</dbReference>
<dbReference type="Pfam" id="PF13920">
    <property type="entry name" value="zf-C3HC4_3"/>
    <property type="match status" value="1"/>
</dbReference>
<accession>A0AA88H6Z6</accession>
<dbReference type="SMART" id="SM00238">
    <property type="entry name" value="BIR"/>
    <property type="match status" value="2"/>
</dbReference>
<name>A0AA88H6Z6_ARTSF</name>
<dbReference type="SUPFAM" id="SSF57924">
    <property type="entry name" value="Inhibitor of apoptosis (IAP) repeat"/>
    <property type="match status" value="2"/>
</dbReference>
<evidence type="ECO:0000256" key="2">
    <source>
        <dbReference type="ARBA" id="ARBA00022723"/>
    </source>
</evidence>
<keyword evidence="8" id="KW-1185">Reference proteome</keyword>
<gene>
    <name evidence="7" type="ORF">QYM36_019623</name>
</gene>
<keyword evidence="4" id="KW-0862">Zinc</keyword>
<protein>
    <recommendedName>
        <fullName evidence="6">RING-type domain-containing protein</fullName>
    </recommendedName>
</protein>
<keyword evidence="3 5" id="KW-0863">Zinc-finger</keyword>
<dbReference type="FunFam" id="1.10.1170.10:FF:000002">
    <property type="entry name" value="Baculoviral IAP repeat containing 7"/>
    <property type="match status" value="1"/>
</dbReference>
<dbReference type="PROSITE" id="PS50089">
    <property type="entry name" value="ZF_RING_2"/>
    <property type="match status" value="1"/>
</dbReference>
<dbReference type="Pfam" id="PF00653">
    <property type="entry name" value="BIR"/>
    <property type="match status" value="2"/>
</dbReference>
<evidence type="ECO:0000256" key="3">
    <source>
        <dbReference type="ARBA" id="ARBA00022771"/>
    </source>
</evidence>
<dbReference type="EMBL" id="JAVRJZ010002033">
    <property type="protein sequence ID" value="KAK2701736.1"/>
    <property type="molecule type" value="Genomic_DNA"/>
</dbReference>
<dbReference type="Proteomes" id="UP001187531">
    <property type="component" value="Unassembled WGS sequence"/>
</dbReference>
<dbReference type="PANTHER" id="PTHR10044:SF139">
    <property type="entry name" value="DEATH-ASSOCIATED INHIBITOR OF APOPTOSIS 2"/>
    <property type="match status" value="1"/>
</dbReference>
<reference evidence="7" key="1">
    <citation type="submission" date="2023-07" db="EMBL/GenBank/DDBJ databases">
        <title>Chromosome-level genome assembly of Artemia franciscana.</title>
        <authorList>
            <person name="Jo E."/>
        </authorList>
    </citation>
    <scope>NUCLEOTIDE SEQUENCE</scope>
    <source>
        <tissue evidence="7">Whole body</tissue>
    </source>
</reference>
<evidence type="ECO:0000256" key="4">
    <source>
        <dbReference type="ARBA" id="ARBA00022833"/>
    </source>
</evidence>
<keyword evidence="2" id="KW-0479">Metal-binding</keyword>
<evidence type="ECO:0000313" key="8">
    <source>
        <dbReference type="Proteomes" id="UP001187531"/>
    </source>
</evidence>
<evidence type="ECO:0000256" key="1">
    <source>
        <dbReference type="ARBA" id="ARBA00006672"/>
    </source>
</evidence>
<dbReference type="PROSITE" id="PS50143">
    <property type="entry name" value="BIR_REPEAT_2"/>
    <property type="match status" value="2"/>
</dbReference>
<comment type="similarity">
    <text evidence="1">Belongs to the IAP family.</text>
</comment>
<evidence type="ECO:0000313" key="7">
    <source>
        <dbReference type="EMBL" id="KAK2701736.1"/>
    </source>
</evidence>
<evidence type="ECO:0000256" key="5">
    <source>
        <dbReference type="PROSITE-ProRule" id="PRU00175"/>
    </source>
</evidence>
<sequence>MSNMKKYFNPKKRSFLCQQECQVLIEEHVRLKTFTSSWKANFIDIRELAEAGFFYTGLGDQVQCAFCGVVIYHFEEGDVPMEEHRRHFERCCFVQGFEPFSLPPASGGISTGLFLYMGDSFPYIQSIILQEVMNNFLANSGIYPHCGPKHPSKSTFEARLKTFANWNYSDRMDPSKLAEAGFFYLGVSDKVNCFHCDNSLDRWKVTDDPWVEHARWFSECLFLIHSIENIFEEEVKDSFKRKAETENTESQRRLEKKLKTEIPNKPKRMNVDMSEEVIEERYKCRVCLDKRVEYIYLPCGHLASCSICTLVLANCPLCRQAIGYTAKVFLP</sequence>
<dbReference type="InterPro" id="IPR013083">
    <property type="entry name" value="Znf_RING/FYVE/PHD"/>
</dbReference>
<dbReference type="CDD" id="cd00022">
    <property type="entry name" value="BIR"/>
    <property type="match status" value="2"/>
</dbReference>
<dbReference type="PANTHER" id="PTHR10044">
    <property type="entry name" value="INHIBITOR OF APOPTOSIS"/>
    <property type="match status" value="1"/>
</dbReference>
<feature type="domain" description="RING-type" evidence="6">
    <location>
        <begin position="284"/>
        <end position="319"/>
    </location>
</feature>
<evidence type="ECO:0000259" key="6">
    <source>
        <dbReference type="PROSITE" id="PS50089"/>
    </source>
</evidence>
<dbReference type="InterPro" id="IPR001370">
    <property type="entry name" value="BIR_rpt"/>
</dbReference>
<dbReference type="GO" id="GO:0005737">
    <property type="term" value="C:cytoplasm"/>
    <property type="evidence" value="ECO:0007669"/>
    <property type="project" value="TreeGrafter"/>
</dbReference>